<dbReference type="OrthoDB" id="6059332at2"/>
<evidence type="ECO:0000313" key="2">
    <source>
        <dbReference type="Proteomes" id="UP000297729"/>
    </source>
</evidence>
<comment type="caution">
    <text evidence="1">The sequence shown here is derived from an EMBL/GenBank/DDBJ whole genome shotgun (WGS) entry which is preliminary data.</text>
</comment>
<sequence>MRLIPMRTAVYRILLATFFMLGVMGCSDTKSLPGNYKLERWEDNKTYYLLGPSTQDAKGGGLIDGTVLRIAWSDEVIFAERLSTFRGDPDGWMLIDIKSGKVSGPISESECDIFLKKYHLQVKEVGQAWNEL</sequence>
<protein>
    <recommendedName>
        <fullName evidence="3">DUF3997 domain-containing protein</fullName>
    </recommendedName>
</protein>
<organism evidence="1 2">
    <name type="scientific">Duganella callida</name>
    <dbReference type="NCBI Taxonomy" id="2561932"/>
    <lineage>
        <taxon>Bacteria</taxon>
        <taxon>Pseudomonadati</taxon>
        <taxon>Pseudomonadota</taxon>
        <taxon>Betaproteobacteria</taxon>
        <taxon>Burkholderiales</taxon>
        <taxon>Oxalobacteraceae</taxon>
        <taxon>Telluria group</taxon>
        <taxon>Duganella</taxon>
    </lineage>
</organism>
<reference evidence="1 2" key="1">
    <citation type="submission" date="2019-03" db="EMBL/GenBank/DDBJ databases">
        <title>Draft Genome Sequence of Duganella callidus sp. nov., a Novel Duganella Species Isolated from Cultivated Soil.</title>
        <authorList>
            <person name="Raths R."/>
            <person name="Peta V."/>
            <person name="Bucking H."/>
        </authorList>
    </citation>
    <scope>NUCLEOTIDE SEQUENCE [LARGE SCALE GENOMIC DNA]</scope>
    <source>
        <strain evidence="1 2">DN04</strain>
    </source>
</reference>
<evidence type="ECO:0008006" key="3">
    <source>
        <dbReference type="Google" id="ProtNLM"/>
    </source>
</evidence>
<dbReference type="AlphaFoldDB" id="A0A4Y9SKD7"/>
<proteinExistence type="predicted"/>
<dbReference type="EMBL" id="SPVG01000075">
    <property type="protein sequence ID" value="TFW26998.1"/>
    <property type="molecule type" value="Genomic_DNA"/>
</dbReference>
<accession>A0A4Y9SKD7</accession>
<dbReference type="PROSITE" id="PS51257">
    <property type="entry name" value="PROKAR_LIPOPROTEIN"/>
    <property type="match status" value="1"/>
</dbReference>
<dbReference type="RefSeq" id="WP_135201048.1">
    <property type="nucleotide sequence ID" value="NZ_SPVG01000075.1"/>
</dbReference>
<keyword evidence="2" id="KW-1185">Reference proteome</keyword>
<dbReference type="Proteomes" id="UP000297729">
    <property type="component" value="Unassembled WGS sequence"/>
</dbReference>
<gene>
    <name evidence="1" type="ORF">E4L98_08045</name>
</gene>
<name>A0A4Y9SKD7_9BURK</name>
<evidence type="ECO:0000313" key="1">
    <source>
        <dbReference type="EMBL" id="TFW26998.1"/>
    </source>
</evidence>